<name>A0ABP8IY99_9BACT</name>
<evidence type="ECO:0000256" key="1">
    <source>
        <dbReference type="SAM" id="MobiDB-lite"/>
    </source>
</evidence>
<accession>A0ABP8IY99</accession>
<dbReference type="RefSeq" id="WP_345222779.1">
    <property type="nucleotide sequence ID" value="NZ_BAABHA010000002.1"/>
</dbReference>
<evidence type="ECO:0000256" key="2">
    <source>
        <dbReference type="SAM" id="SignalP"/>
    </source>
</evidence>
<reference evidence="4" key="1">
    <citation type="journal article" date="2019" name="Int. J. Syst. Evol. Microbiol.">
        <title>The Global Catalogue of Microorganisms (GCM) 10K type strain sequencing project: providing services to taxonomists for standard genome sequencing and annotation.</title>
        <authorList>
            <consortium name="The Broad Institute Genomics Platform"/>
            <consortium name="The Broad Institute Genome Sequencing Center for Infectious Disease"/>
            <person name="Wu L."/>
            <person name="Ma J."/>
        </authorList>
    </citation>
    <scope>NUCLEOTIDE SEQUENCE [LARGE SCALE GENOMIC DNA]</scope>
    <source>
        <strain evidence="4">JCM 17924</strain>
    </source>
</reference>
<dbReference type="EMBL" id="BAABHA010000002">
    <property type="protein sequence ID" value="GAA4378536.1"/>
    <property type="molecule type" value="Genomic_DNA"/>
</dbReference>
<dbReference type="Proteomes" id="UP001500454">
    <property type="component" value="Unassembled WGS sequence"/>
</dbReference>
<feature type="region of interest" description="Disordered" evidence="1">
    <location>
        <begin position="159"/>
        <end position="185"/>
    </location>
</feature>
<dbReference type="PROSITE" id="PS51257">
    <property type="entry name" value="PROKAR_LIPOPROTEIN"/>
    <property type="match status" value="1"/>
</dbReference>
<gene>
    <name evidence="3" type="ORF">GCM10023186_15170</name>
</gene>
<evidence type="ECO:0000313" key="4">
    <source>
        <dbReference type="Proteomes" id="UP001500454"/>
    </source>
</evidence>
<protein>
    <recommendedName>
        <fullName evidence="5">Type 1 periplasmic binding fold superfamily protein</fullName>
    </recommendedName>
</protein>
<organism evidence="3 4">
    <name type="scientific">Hymenobacter koreensis</name>
    <dbReference type="NCBI Taxonomy" id="1084523"/>
    <lineage>
        <taxon>Bacteria</taxon>
        <taxon>Pseudomonadati</taxon>
        <taxon>Bacteroidota</taxon>
        <taxon>Cytophagia</taxon>
        <taxon>Cytophagales</taxon>
        <taxon>Hymenobacteraceae</taxon>
        <taxon>Hymenobacter</taxon>
    </lineage>
</organism>
<comment type="caution">
    <text evidence="3">The sequence shown here is derived from an EMBL/GenBank/DDBJ whole genome shotgun (WGS) entry which is preliminary data.</text>
</comment>
<evidence type="ECO:0008006" key="5">
    <source>
        <dbReference type="Google" id="ProtNLM"/>
    </source>
</evidence>
<proteinExistence type="predicted"/>
<keyword evidence="2" id="KW-0732">Signal</keyword>
<sequence>MKNSLFRPFLSALLLATPLMLASCDDDKNEPEPEEEEELITTVRYTLTPSGGGPAVTAEYKDLDGSGGNAPTVGTLRLVPNTTYTGTVVFLNETKNPAEDITAEVAAEKDEHLVVYEPNPVGLLTITRTDRDSRNLEVGLATTLRANAAATGSLKITLRHQPGTKNGTAGPGSSDVEATIPVTVQ</sequence>
<evidence type="ECO:0000313" key="3">
    <source>
        <dbReference type="EMBL" id="GAA4378536.1"/>
    </source>
</evidence>
<feature type="signal peptide" evidence="2">
    <location>
        <begin position="1"/>
        <end position="22"/>
    </location>
</feature>
<keyword evidence="4" id="KW-1185">Reference proteome</keyword>
<feature type="chain" id="PRO_5046932156" description="Type 1 periplasmic binding fold superfamily protein" evidence="2">
    <location>
        <begin position="23"/>
        <end position="185"/>
    </location>
</feature>